<dbReference type="EMBL" id="BGKI01000012">
    <property type="protein sequence ID" value="GBH35068.1"/>
    <property type="molecule type" value="Genomic_DNA"/>
</dbReference>
<keyword evidence="2" id="KW-1185">Reference proteome</keyword>
<accession>A0A2S2KUD6</accession>
<gene>
    <name evidence="1" type="ORF">NZNM25_18590</name>
</gene>
<sequence>MMNQLMQNMVANEKLMYHWHEMMQKNPSILMHTMSDWVSQMKEEPELMKNMLGPMTSEPQLREKMIESMKSHSKMENSLKMHSEWMDSVHHEMMNSGMHSTCSWCPNYQMHTSSPSMGFENSDRMMDVIHAIWVNSGMSNDMHRLMIQNPTHLAQMSYQLMDPMLDAIMDDEDLRQQMIKLMLENPEFMNSIRHENPETSN</sequence>
<reference evidence="1 2" key="1">
    <citation type="submission" date="2018-05" db="EMBL/GenBank/DDBJ databases">
        <title>genome sequencing of Nitrosopumilus sp. NM25.</title>
        <authorList>
            <person name="Mori K."/>
            <person name="Nakagawa T."/>
        </authorList>
    </citation>
    <scope>NUCLEOTIDE SEQUENCE [LARGE SCALE GENOMIC DNA]</scope>
    <source>
        <strain evidence="1 2">NM25</strain>
    </source>
</reference>
<evidence type="ECO:0000313" key="2">
    <source>
        <dbReference type="Proteomes" id="UP000245829"/>
    </source>
</evidence>
<name>A0A2S2KUD6_9ARCH</name>
<protein>
    <recommendedName>
        <fullName evidence="3">STI1 domain-containing protein</fullName>
    </recommendedName>
</protein>
<evidence type="ECO:0000313" key="1">
    <source>
        <dbReference type="EMBL" id="GBH35068.1"/>
    </source>
</evidence>
<organism evidence="1 2">
    <name type="scientific">Nitrosopumilus zosterae</name>
    <dbReference type="NCBI Taxonomy" id="718286"/>
    <lineage>
        <taxon>Archaea</taxon>
        <taxon>Nitrososphaerota</taxon>
        <taxon>Nitrososphaeria</taxon>
        <taxon>Nitrosopumilales</taxon>
        <taxon>Nitrosopumilaceae</taxon>
        <taxon>Nitrosopumilus</taxon>
    </lineage>
</organism>
<dbReference type="Proteomes" id="UP000245829">
    <property type="component" value="Unassembled WGS sequence"/>
</dbReference>
<comment type="caution">
    <text evidence="1">The sequence shown here is derived from an EMBL/GenBank/DDBJ whole genome shotgun (WGS) entry which is preliminary data.</text>
</comment>
<dbReference type="AlphaFoldDB" id="A0A2S2KUD6"/>
<evidence type="ECO:0008006" key="3">
    <source>
        <dbReference type="Google" id="ProtNLM"/>
    </source>
</evidence>
<proteinExistence type="predicted"/>